<accession>A0A6L4WRS1</accession>
<dbReference type="RefSeq" id="WP_152188804.1">
    <property type="nucleotide sequence ID" value="NZ_WFKI01000060.1"/>
</dbReference>
<keyword evidence="3" id="KW-1185">Reference proteome</keyword>
<reference evidence="3 4" key="1">
    <citation type="submission" date="2019-10" db="EMBL/GenBank/DDBJ databases">
        <title>Poseidonibacter ostreae sp. nov., isolated from the gut of the Ostrea denselamellosa.</title>
        <authorList>
            <person name="Choi A."/>
        </authorList>
    </citation>
    <scope>NUCLEOTIDE SEQUENCE [LARGE SCALE GENOMIC DNA]</scope>
    <source>
        <strain evidence="1 4">SJOD-M-33</strain>
        <strain evidence="2 3">SJOD-M-5</strain>
    </source>
</reference>
<protein>
    <recommendedName>
        <fullName evidence="5">LPP20 lipoprotein</fullName>
    </recommendedName>
</protein>
<dbReference type="Proteomes" id="UP000472839">
    <property type="component" value="Unassembled WGS sequence"/>
</dbReference>
<dbReference type="Proteomes" id="UP000461010">
    <property type="component" value="Unassembled WGS sequence"/>
</dbReference>
<comment type="caution">
    <text evidence="1">The sequence shown here is derived from an EMBL/GenBank/DDBJ whole genome shotgun (WGS) entry which is preliminary data.</text>
</comment>
<sequence length="313" mass="35572">MKNFLFLLFLIPFSLFSKDVIEESEYCKTNWTIGTIECTGESAEEPVRYNAKRASVTIARRNLLEYTEGVKIDSSTTVKDGMLKSDIITSSVIGTVNGAQVISNKYNSSDKYATAVIKIDLGKDLLKSILRNDKLTKMNSDEFKFFTNIFNTQLNAKEVYTTNEKETINKLIKDFKETDNKSAKEFLEKIIEEFDTTLYSGILIDARELKDMEIALNLKLVNTYGEEIYPSNLTKKTNFIEKNGVSVALDLDINDARNNARVLNVPYEIKAVSTFKNKKSDLVISNEDIEKLNPYNMLLKQAKIIVVVPKSRK</sequence>
<dbReference type="AlphaFoldDB" id="A0A6L4WRS1"/>
<gene>
    <name evidence="2" type="ORF">GBG18_04525</name>
    <name evidence="1" type="ORF">GBG19_09570</name>
</gene>
<evidence type="ECO:0000313" key="4">
    <source>
        <dbReference type="Proteomes" id="UP000472839"/>
    </source>
</evidence>
<proteinExistence type="predicted"/>
<name>A0A6L4WRS1_9BACT</name>
<dbReference type="EMBL" id="WFKK01000026">
    <property type="protein sequence ID" value="KAB7888199.1"/>
    <property type="molecule type" value="Genomic_DNA"/>
</dbReference>
<evidence type="ECO:0000313" key="3">
    <source>
        <dbReference type="Proteomes" id="UP000461010"/>
    </source>
</evidence>
<organism evidence="1 4">
    <name type="scientific">Poseidonibacter ostreae</name>
    <dbReference type="NCBI Taxonomy" id="2654171"/>
    <lineage>
        <taxon>Bacteria</taxon>
        <taxon>Pseudomonadati</taxon>
        <taxon>Campylobacterota</taxon>
        <taxon>Epsilonproteobacteria</taxon>
        <taxon>Campylobacterales</taxon>
        <taxon>Arcobacteraceae</taxon>
        <taxon>Poseidonibacter</taxon>
    </lineage>
</organism>
<evidence type="ECO:0000313" key="2">
    <source>
        <dbReference type="EMBL" id="KAB7892025.1"/>
    </source>
</evidence>
<dbReference type="EMBL" id="WFKJ01000009">
    <property type="protein sequence ID" value="KAB7892025.1"/>
    <property type="molecule type" value="Genomic_DNA"/>
</dbReference>
<evidence type="ECO:0000313" key="1">
    <source>
        <dbReference type="EMBL" id="KAB7888199.1"/>
    </source>
</evidence>
<evidence type="ECO:0008006" key="5">
    <source>
        <dbReference type="Google" id="ProtNLM"/>
    </source>
</evidence>